<dbReference type="Proteomes" id="UP000057910">
    <property type="component" value="Unassembled WGS sequence"/>
</dbReference>
<proteinExistence type="predicted"/>
<evidence type="ECO:0000313" key="2">
    <source>
        <dbReference type="EMBL" id="KVN83426.1"/>
    </source>
</evidence>
<dbReference type="EMBL" id="LPAD01000071">
    <property type="protein sequence ID" value="KVN83426.1"/>
    <property type="molecule type" value="Genomic_DNA"/>
</dbReference>
<comment type="caution">
    <text evidence="2">The sequence shown here is derived from an EMBL/GenBank/DDBJ whole genome shotgun (WGS) entry which is preliminary data.</text>
</comment>
<feature type="region of interest" description="Disordered" evidence="1">
    <location>
        <begin position="110"/>
        <end position="133"/>
    </location>
</feature>
<gene>
    <name evidence="2" type="ORF">WJ68_16045</name>
</gene>
<dbReference type="NCBIfam" id="NF041591">
    <property type="entry name" value="CxxC_VVA0879"/>
    <property type="match status" value="1"/>
</dbReference>
<reference evidence="2 3" key="1">
    <citation type="submission" date="2015-11" db="EMBL/GenBank/DDBJ databases">
        <title>Expanding the genomic diversity of Burkholderia species for the development of highly accurate diagnostics.</title>
        <authorList>
            <person name="Sahl J."/>
            <person name="Keim P."/>
            <person name="Wagner D."/>
        </authorList>
    </citation>
    <scope>NUCLEOTIDE SEQUENCE [LARGE SCALE GENOMIC DNA]</scope>
    <source>
        <strain evidence="2 3">MSMB1585WGS</strain>
    </source>
</reference>
<sequence length="133" mass="14295">MNTMTLEQFHAALKAQGVKSHVDFAFVCPMCKTVQSGRDLIAAGAGGDFDKVEKYLGFSCYGRWTGAGSSRAEPDGNPCNWTLGGLFQFHVLEVVTPDGKQHPRFELATPEQAQAHASKHAAAEQVTNGMGPQ</sequence>
<dbReference type="RefSeq" id="WP_060040244.1">
    <property type="nucleotide sequence ID" value="NZ_LPAD01000071.1"/>
</dbReference>
<dbReference type="AlphaFoldDB" id="A0ABD4DZ94"/>
<dbReference type="InterPro" id="IPR048166">
    <property type="entry name" value="VVA0879-like"/>
</dbReference>
<protein>
    <submittedName>
        <fullName evidence="2">Uncharacterized protein</fullName>
    </submittedName>
</protein>
<organism evidence="2 3">
    <name type="scientific">Burkholderia ubonensis</name>
    <dbReference type="NCBI Taxonomy" id="101571"/>
    <lineage>
        <taxon>Bacteria</taxon>
        <taxon>Pseudomonadati</taxon>
        <taxon>Pseudomonadota</taxon>
        <taxon>Betaproteobacteria</taxon>
        <taxon>Burkholderiales</taxon>
        <taxon>Burkholderiaceae</taxon>
        <taxon>Burkholderia</taxon>
        <taxon>Burkholderia cepacia complex</taxon>
    </lineage>
</organism>
<evidence type="ECO:0000313" key="3">
    <source>
        <dbReference type="Proteomes" id="UP000057910"/>
    </source>
</evidence>
<evidence type="ECO:0000256" key="1">
    <source>
        <dbReference type="SAM" id="MobiDB-lite"/>
    </source>
</evidence>
<name>A0ABD4DZ94_9BURK</name>
<accession>A0ABD4DZ94</accession>